<dbReference type="PANTHER" id="PTHR43731">
    <property type="entry name" value="RHOMBOID PROTEASE"/>
    <property type="match status" value="1"/>
</dbReference>
<keyword evidence="6 8" id="KW-0472">Membrane</keyword>
<evidence type="ECO:0000256" key="8">
    <source>
        <dbReference type="SAM" id="Phobius"/>
    </source>
</evidence>
<dbReference type="PROSITE" id="PS50293">
    <property type="entry name" value="TPR_REGION"/>
    <property type="match status" value="1"/>
</dbReference>
<organism evidence="10 11">
    <name type="scientific">Lentibacillus populi</name>
    <dbReference type="NCBI Taxonomy" id="1827502"/>
    <lineage>
        <taxon>Bacteria</taxon>
        <taxon>Bacillati</taxon>
        <taxon>Bacillota</taxon>
        <taxon>Bacilli</taxon>
        <taxon>Bacillales</taxon>
        <taxon>Bacillaceae</taxon>
        <taxon>Lentibacillus</taxon>
    </lineage>
</organism>
<feature type="domain" description="Peptidase S54 rhomboid" evidence="9">
    <location>
        <begin position="227"/>
        <end position="360"/>
    </location>
</feature>
<evidence type="ECO:0000256" key="4">
    <source>
        <dbReference type="ARBA" id="ARBA00022801"/>
    </source>
</evidence>
<reference evidence="10" key="1">
    <citation type="journal article" date="2014" name="Int. J. Syst. Evol. Microbiol.">
        <title>Complete genome sequence of Corynebacterium casei LMG S-19264T (=DSM 44701T), isolated from a smear-ripened cheese.</title>
        <authorList>
            <consortium name="US DOE Joint Genome Institute (JGI-PGF)"/>
            <person name="Walter F."/>
            <person name="Albersmeier A."/>
            <person name="Kalinowski J."/>
            <person name="Ruckert C."/>
        </authorList>
    </citation>
    <scope>NUCLEOTIDE SEQUENCE</scope>
    <source>
        <strain evidence="10">CGMCC 1.15454</strain>
    </source>
</reference>
<feature type="repeat" description="TPR" evidence="7">
    <location>
        <begin position="466"/>
        <end position="499"/>
    </location>
</feature>
<feature type="transmembrane region" description="Helical" evidence="8">
    <location>
        <begin position="369"/>
        <end position="390"/>
    </location>
</feature>
<keyword evidence="4" id="KW-0378">Hydrolase</keyword>
<name>A0A9W5TV45_9BACI</name>
<evidence type="ECO:0000256" key="3">
    <source>
        <dbReference type="ARBA" id="ARBA00022692"/>
    </source>
</evidence>
<feature type="transmembrane region" description="Helical" evidence="8">
    <location>
        <begin position="319"/>
        <end position="338"/>
    </location>
</feature>
<feature type="transmembrane region" description="Helical" evidence="8">
    <location>
        <begin position="236"/>
        <end position="256"/>
    </location>
</feature>
<comment type="caution">
    <text evidence="10">The sequence shown here is derived from an EMBL/GenBank/DDBJ whole genome shotgun (WGS) entry which is preliminary data.</text>
</comment>
<dbReference type="InterPro" id="IPR022764">
    <property type="entry name" value="Peptidase_S54_rhomboid_dom"/>
</dbReference>
<comment type="subcellular location">
    <subcellularLocation>
        <location evidence="1">Membrane</location>
        <topology evidence="1">Multi-pass membrane protein</topology>
    </subcellularLocation>
</comment>
<dbReference type="AlphaFoldDB" id="A0A9W5TV45"/>
<dbReference type="Gene3D" id="1.20.1540.10">
    <property type="entry name" value="Rhomboid-like"/>
    <property type="match status" value="1"/>
</dbReference>
<keyword evidence="7" id="KW-0802">TPR repeat</keyword>
<dbReference type="SUPFAM" id="SSF144091">
    <property type="entry name" value="Rhomboid-like"/>
    <property type="match status" value="1"/>
</dbReference>
<evidence type="ECO:0000256" key="5">
    <source>
        <dbReference type="ARBA" id="ARBA00022989"/>
    </source>
</evidence>
<dbReference type="Pfam" id="PF14559">
    <property type="entry name" value="TPR_19"/>
    <property type="match status" value="1"/>
</dbReference>
<evidence type="ECO:0000256" key="6">
    <source>
        <dbReference type="ARBA" id="ARBA00023136"/>
    </source>
</evidence>
<dbReference type="GO" id="GO:0004252">
    <property type="term" value="F:serine-type endopeptidase activity"/>
    <property type="evidence" value="ECO:0007669"/>
    <property type="project" value="InterPro"/>
</dbReference>
<gene>
    <name evidence="10" type="primary">gluP</name>
    <name evidence="10" type="ORF">GCM10011409_03390</name>
</gene>
<dbReference type="InterPro" id="IPR035952">
    <property type="entry name" value="Rhomboid-like_sf"/>
</dbReference>
<dbReference type="InterPro" id="IPR050925">
    <property type="entry name" value="Rhomboid_protease_S54"/>
</dbReference>
<dbReference type="EMBL" id="BMJD01000001">
    <property type="protein sequence ID" value="GGB29338.1"/>
    <property type="molecule type" value="Genomic_DNA"/>
</dbReference>
<dbReference type="SUPFAM" id="SSF48452">
    <property type="entry name" value="TPR-like"/>
    <property type="match status" value="1"/>
</dbReference>
<protein>
    <submittedName>
        <fullName evidence="10">Rhomboid protease GluP</fullName>
    </submittedName>
</protein>
<sequence>MYVNEQYTMYRLAYHLVKDDRFEVLHINDNQEEIWLERYANKQSQIIRLLHHGFDWKNHLKKDIAIVFQKTKAMKRLLQGKNVQVHNVYVSSHAPVDDWEELKMPMQLNEKNPVKMNVYYVDDESGEEELSRLYRDVDGSVHNKTATPTDSEKEEQISYYQKQLTNSLYNKQKEAETVFSHGKPFLTYLLLLVNILMFFLLEINGGSTATQNLIDYGAKYNPAIMDGEWWRIVSSMFLHIGLLHLFMNMLALYYLGPGVERIYGSGRFIIIYFLSGIGAGLASFAMSANVSAGASGALFGLFGALLFFGLNYKKIFLQTMGKGILVLIAANIIFGFSVPQIDNSAHIGGLITGFIASALVGLPKKRKFLTQVFGFALYVFLIAGLTIFGIHNNENSASYQLLKIEELMHEDNFPAIIDHATKGLENPGDLRASLLFQRSYAYIQLGKTDLAVGDLEKVVELTNEMPEAYYNLAMLYMNQGKNDEAQQMVKKAYDLKPDDKQYQDLYEKITGQKP</sequence>
<keyword evidence="5 8" id="KW-1133">Transmembrane helix</keyword>
<dbReference type="PROSITE" id="PS50005">
    <property type="entry name" value="TPR"/>
    <property type="match status" value="1"/>
</dbReference>
<dbReference type="SMART" id="SM00028">
    <property type="entry name" value="TPR"/>
    <property type="match status" value="2"/>
</dbReference>
<feature type="transmembrane region" description="Helical" evidence="8">
    <location>
        <begin position="268"/>
        <end position="286"/>
    </location>
</feature>
<dbReference type="GO" id="GO:0016020">
    <property type="term" value="C:membrane"/>
    <property type="evidence" value="ECO:0007669"/>
    <property type="project" value="UniProtKB-SubCell"/>
</dbReference>
<evidence type="ECO:0000313" key="11">
    <source>
        <dbReference type="Proteomes" id="UP000621492"/>
    </source>
</evidence>
<keyword evidence="11" id="KW-1185">Reference proteome</keyword>
<dbReference type="RefSeq" id="WP_102415090.1">
    <property type="nucleotide sequence ID" value="NZ_BMJD01000001.1"/>
</dbReference>
<reference evidence="10" key="2">
    <citation type="submission" date="2020-09" db="EMBL/GenBank/DDBJ databases">
        <authorList>
            <person name="Sun Q."/>
            <person name="Zhou Y."/>
        </authorList>
    </citation>
    <scope>NUCLEOTIDE SEQUENCE</scope>
    <source>
        <strain evidence="10">CGMCC 1.15454</strain>
    </source>
</reference>
<evidence type="ECO:0000313" key="10">
    <source>
        <dbReference type="EMBL" id="GGB29338.1"/>
    </source>
</evidence>
<dbReference type="GO" id="GO:0006508">
    <property type="term" value="P:proteolysis"/>
    <property type="evidence" value="ECO:0007669"/>
    <property type="project" value="UniProtKB-KW"/>
</dbReference>
<dbReference type="Pfam" id="PF01694">
    <property type="entry name" value="Rhomboid"/>
    <property type="match status" value="1"/>
</dbReference>
<dbReference type="Proteomes" id="UP000621492">
    <property type="component" value="Unassembled WGS sequence"/>
</dbReference>
<evidence type="ECO:0000256" key="1">
    <source>
        <dbReference type="ARBA" id="ARBA00004141"/>
    </source>
</evidence>
<feature type="transmembrane region" description="Helical" evidence="8">
    <location>
        <begin position="344"/>
        <end position="362"/>
    </location>
</feature>
<evidence type="ECO:0000259" key="9">
    <source>
        <dbReference type="Pfam" id="PF01694"/>
    </source>
</evidence>
<proteinExistence type="inferred from homology"/>
<comment type="similarity">
    <text evidence="2">Belongs to the peptidase S54 family.</text>
</comment>
<feature type="transmembrane region" description="Helical" evidence="8">
    <location>
        <begin position="185"/>
        <end position="203"/>
    </location>
</feature>
<evidence type="ECO:0000256" key="2">
    <source>
        <dbReference type="ARBA" id="ARBA00009045"/>
    </source>
</evidence>
<keyword evidence="10" id="KW-0645">Protease</keyword>
<dbReference type="InterPro" id="IPR019734">
    <property type="entry name" value="TPR_rpt"/>
</dbReference>
<dbReference type="PANTHER" id="PTHR43731:SF14">
    <property type="entry name" value="PRESENILIN-ASSOCIATED RHOMBOID-LIKE PROTEIN, MITOCHONDRIAL"/>
    <property type="match status" value="1"/>
</dbReference>
<dbReference type="Gene3D" id="1.25.40.10">
    <property type="entry name" value="Tetratricopeptide repeat domain"/>
    <property type="match status" value="1"/>
</dbReference>
<keyword evidence="3 8" id="KW-0812">Transmembrane</keyword>
<dbReference type="InterPro" id="IPR011990">
    <property type="entry name" value="TPR-like_helical_dom_sf"/>
</dbReference>
<accession>A0A9W5TV45</accession>
<feature type="transmembrane region" description="Helical" evidence="8">
    <location>
        <begin position="292"/>
        <end position="312"/>
    </location>
</feature>
<evidence type="ECO:0000256" key="7">
    <source>
        <dbReference type="PROSITE-ProRule" id="PRU00339"/>
    </source>
</evidence>